<evidence type="ECO:0000313" key="2">
    <source>
        <dbReference type="EMBL" id="KAK7352678.1"/>
    </source>
</evidence>
<keyword evidence="3" id="KW-1185">Reference proteome</keyword>
<dbReference type="Proteomes" id="UP001374584">
    <property type="component" value="Unassembled WGS sequence"/>
</dbReference>
<dbReference type="EMBL" id="JAYMYR010000007">
    <property type="protein sequence ID" value="KAK7352678.1"/>
    <property type="molecule type" value="Genomic_DNA"/>
</dbReference>
<dbReference type="AlphaFoldDB" id="A0AAN9MII9"/>
<keyword evidence="1" id="KW-0732">Signal</keyword>
<evidence type="ECO:0000313" key="3">
    <source>
        <dbReference type="Proteomes" id="UP001374584"/>
    </source>
</evidence>
<proteinExistence type="predicted"/>
<accession>A0AAN9MII9</accession>
<sequence>MMLVLLLLFLKWMEASYATEVARWRSPRERTKGFLFLGVSATCAHKQTNALISQLHFIAPAQPPPAVEL</sequence>
<comment type="caution">
    <text evidence="2">The sequence shown here is derived from an EMBL/GenBank/DDBJ whole genome shotgun (WGS) entry which is preliminary data.</text>
</comment>
<evidence type="ECO:0000256" key="1">
    <source>
        <dbReference type="SAM" id="SignalP"/>
    </source>
</evidence>
<name>A0AAN9MII9_PHACN</name>
<reference evidence="2 3" key="1">
    <citation type="submission" date="2024-01" db="EMBL/GenBank/DDBJ databases">
        <title>The genomes of 5 underutilized Papilionoideae crops provide insights into root nodulation and disease resistanc.</title>
        <authorList>
            <person name="Jiang F."/>
        </authorList>
    </citation>
    <scope>NUCLEOTIDE SEQUENCE [LARGE SCALE GENOMIC DNA]</scope>
    <source>
        <strain evidence="2">JINMINGXINNONG_FW02</strain>
        <tissue evidence="2">Leaves</tissue>
    </source>
</reference>
<feature type="signal peptide" evidence="1">
    <location>
        <begin position="1"/>
        <end position="18"/>
    </location>
</feature>
<protein>
    <recommendedName>
        <fullName evidence="4">Secreted protein</fullName>
    </recommendedName>
</protein>
<organism evidence="2 3">
    <name type="scientific">Phaseolus coccineus</name>
    <name type="common">Scarlet runner bean</name>
    <name type="synonym">Phaseolus multiflorus</name>
    <dbReference type="NCBI Taxonomy" id="3886"/>
    <lineage>
        <taxon>Eukaryota</taxon>
        <taxon>Viridiplantae</taxon>
        <taxon>Streptophyta</taxon>
        <taxon>Embryophyta</taxon>
        <taxon>Tracheophyta</taxon>
        <taxon>Spermatophyta</taxon>
        <taxon>Magnoliopsida</taxon>
        <taxon>eudicotyledons</taxon>
        <taxon>Gunneridae</taxon>
        <taxon>Pentapetalae</taxon>
        <taxon>rosids</taxon>
        <taxon>fabids</taxon>
        <taxon>Fabales</taxon>
        <taxon>Fabaceae</taxon>
        <taxon>Papilionoideae</taxon>
        <taxon>50 kb inversion clade</taxon>
        <taxon>NPAAA clade</taxon>
        <taxon>indigoferoid/millettioid clade</taxon>
        <taxon>Phaseoleae</taxon>
        <taxon>Phaseolus</taxon>
    </lineage>
</organism>
<feature type="chain" id="PRO_5043010834" description="Secreted protein" evidence="1">
    <location>
        <begin position="19"/>
        <end position="69"/>
    </location>
</feature>
<gene>
    <name evidence="2" type="ORF">VNO80_18105</name>
</gene>
<evidence type="ECO:0008006" key="4">
    <source>
        <dbReference type="Google" id="ProtNLM"/>
    </source>
</evidence>